<accession>A0A6T8IHZ0</accession>
<evidence type="ECO:0000256" key="2">
    <source>
        <dbReference type="ARBA" id="ARBA00022490"/>
    </source>
</evidence>
<dbReference type="EMBL" id="HBFK01008757">
    <property type="protein sequence ID" value="CAD8738775.1"/>
    <property type="molecule type" value="Transcribed_RNA"/>
</dbReference>
<gene>
    <name evidence="12" type="ORF">HAND00432_LOCUS18483</name>
    <name evidence="11" type="ORF">HAND1043_LOCUS5267</name>
</gene>
<feature type="domain" description="DM10" evidence="10">
    <location>
        <begin position="452"/>
        <end position="563"/>
    </location>
</feature>
<evidence type="ECO:0008006" key="13">
    <source>
        <dbReference type="Google" id="ProtNLM"/>
    </source>
</evidence>
<evidence type="ECO:0000259" key="9">
    <source>
        <dbReference type="PROSITE" id="PS50222"/>
    </source>
</evidence>
<dbReference type="FunFam" id="2.30.29.170:FF:000004">
    <property type="entry name" value="EF-hand domain containing 2"/>
    <property type="match status" value="1"/>
</dbReference>
<evidence type="ECO:0000313" key="11">
    <source>
        <dbReference type="EMBL" id="CAD8738775.1"/>
    </source>
</evidence>
<evidence type="ECO:0000256" key="3">
    <source>
        <dbReference type="ARBA" id="ARBA00022737"/>
    </source>
</evidence>
<evidence type="ECO:0000256" key="5">
    <source>
        <dbReference type="ARBA" id="ARBA00023069"/>
    </source>
</evidence>
<evidence type="ECO:0000256" key="7">
    <source>
        <dbReference type="ARBA" id="ARBA00023273"/>
    </source>
</evidence>
<evidence type="ECO:0000259" key="10">
    <source>
        <dbReference type="PROSITE" id="PS51336"/>
    </source>
</evidence>
<dbReference type="Gene3D" id="2.30.29.170">
    <property type="match status" value="3"/>
</dbReference>
<evidence type="ECO:0000256" key="4">
    <source>
        <dbReference type="ARBA" id="ARBA00022846"/>
    </source>
</evidence>
<name>A0A6T8IHZ0_HEMAN</name>
<dbReference type="FunFam" id="2.30.29.170:FF:000001">
    <property type="entry name" value="EF-hand domain containing 1"/>
    <property type="match status" value="1"/>
</dbReference>
<feature type="region of interest" description="Disordered" evidence="8">
    <location>
        <begin position="221"/>
        <end position="250"/>
    </location>
</feature>
<dbReference type="AlphaFoldDB" id="A0A6T8IHZ0"/>
<dbReference type="GO" id="GO:0000281">
    <property type="term" value="P:mitotic cytokinesis"/>
    <property type="evidence" value="ECO:0007669"/>
    <property type="project" value="TreeGrafter"/>
</dbReference>
<dbReference type="InterPro" id="IPR006602">
    <property type="entry name" value="DM10_dom"/>
</dbReference>
<dbReference type="Gene3D" id="1.10.238.10">
    <property type="entry name" value="EF-hand"/>
    <property type="match status" value="1"/>
</dbReference>
<dbReference type="Pfam" id="PF06565">
    <property type="entry name" value="DM10_dom"/>
    <property type="match status" value="3"/>
</dbReference>
<dbReference type="GO" id="GO:0007052">
    <property type="term" value="P:mitotic spindle organization"/>
    <property type="evidence" value="ECO:0007669"/>
    <property type="project" value="TreeGrafter"/>
</dbReference>
<keyword evidence="5" id="KW-0969">Cilium</keyword>
<dbReference type="InterPro" id="IPR002048">
    <property type="entry name" value="EF_hand_dom"/>
</dbReference>
<dbReference type="SMART" id="SM00676">
    <property type="entry name" value="DM10"/>
    <property type="match status" value="3"/>
</dbReference>
<evidence type="ECO:0000256" key="1">
    <source>
        <dbReference type="ARBA" id="ARBA00004611"/>
    </source>
</evidence>
<proteinExistence type="predicted"/>
<keyword evidence="6" id="KW-0206">Cytoskeleton</keyword>
<feature type="compositionally biased region" description="Polar residues" evidence="8">
    <location>
        <begin position="1"/>
        <end position="14"/>
    </location>
</feature>
<protein>
    <recommendedName>
        <fullName evidence="13">EF-hand domain-containing protein</fullName>
    </recommendedName>
</protein>
<dbReference type="GO" id="GO:0060285">
    <property type="term" value="P:cilium-dependent cell motility"/>
    <property type="evidence" value="ECO:0007669"/>
    <property type="project" value="TreeGrafter"/>
</dbReference>
<evidence type="ECO:0000256" key="6">
    <source>
        <dbReference type="ARBA" id="ARBA00023212"/>
    </source>
</evidence>
<dbReference type="PROSITE" id="PS50222">
    <property type="entry name" value="EF_HAND_2"/>
    <property type="match status" value="1"/>
</dbReference>
<feature type="domain" description="DM10" evidence="10">
    <location>
        <begin position="98"/>
        <end position="209"/>
    </location>
</feature>
<dbReference type="GO" id="GO:0072686">
    <property type="term" value="C:mitotic spindle"/>
    <property type="evidence" value="ECO:0007669"/>
    <property type="project" value="TreeGrafter"/>
</dbReference>
<evidence type="ECO:0000313" key="12">
    <source>
        <dbReference type="EMBL" id="CAD8967321.1"/>
    </source>
</evidence>
<keyword evidence="3" id="KW-0677">Repeat</keyword>
<keyword evidence="4" id="KW-0282">Flagellum</keyword>
<comment type="subcellular location">
    <subcellularLocation>
        <location evidence="1">Cytoplasm</location>
        <location evidence="1">Cytoskeleton</location>
        <location evidence="1">Flagellum axoneme</location>
    </subcellularLocation>
</comment>
<evidence type="ECO:0000256" key="8">
    <source>
        <dbReference type="SAM" id="MobiDB-lite"/>
    </source>
</evidence>
<sequence>MSRENGLNTPSTARTVPFLPGMTYNNPARSRHAKSHIFEFKVGVGRNLTAMATEVDPLERVVTTSAGPRPETEADSGGAFQADVSKQTPFVPSYVGLDGKVLRFLAVMSESVPESLDEGMRERQFAILYYLVDDSMQIIEQRVENSGYVQGVFMRRHRVPRTVSASAADQDDFVSLHDFADTTEIVIYGRVFVITGCNEFTAEFYRSNGIPLSIRSTTAANTQPGWMGGSTQGSSRGSQGMTGGGSMATGSRAQTGFDTALLKPNQRAGHRRSKFLKFNNKVLRFYAVWDDRKSMFGDKKKYVVNYYLADDAVEVLERYDANEGRDPYPKLVRKSKVPKKFGGLNSLGISADDVSDYEYIRDVDLEVGNVIEVYNRKLYLYDCDEFTRNYYRNVYGVEQPPQCVPAEELIEYPVQTEPPYTGYGTEEDSIASFYRLVPKAPSFDALKQEELDRIIFRWKAKFDMDKMGHAGPDDSKRRFVVSFFMADSTIAVYEPPVSNSGFVGGKFLERQKIRKHGTGQHESVYLSEEDVLVDLPATIWINGYPMMLLECDRFTLRYRNKGNIASLLSIDSVHEKIKHAVGDGLDGIRANMADSDATGNGEIYLDSFVQALDKYDTQLDEDEIMALVQHWDTERNGLVKFDDFLRAVADA</sequence>
<dbReference type="GO" id="GO:0005509">
    <property type="term" value="F:calcium ion binding"/>
    <property type="evidence" value="ECO:0007669"/>
    <property type="project" value="InterPro"/>
</dbReference>
<dbReference type="PROSITE" id="PS51336">
    <property type="entry name" value="DM10"/>
    <property type="match status" value="3"/>
</dbReference>
<dbReference type="GO" id="GO:0005930">
    <property type="term" value="C:axoneme"/>
    <property type="evidence" value="ECO:0007669"/>
    <property type="project" value="TreeGrafter"/>
</dbReference>
<dbReference type="PANTHER" id="PTHR12086">
    <property type="entry name" value="EF-HAND DOMAIN C-TERMINAL CONTAINING PROTEIN"/>
    <property type="match status" value="1"/>
</dbReference>
<reference evidence="12" key="1">
    <citation type="submission" date="2021-01" db="EMBL/GenBank/DDBJ databases">
        <authorList>
            <person name="Corre E."/>
            <person name="Pelletier E."/>
            <person name="Niang G."/>
            <person name="Scheremetjew M."/>
            <person name="Finn R."/>
            <person name="Kale V."/>
            <person name="Holt S."/>
            <person name="Cochrane G."/>
            <person name="Meng A."/>
            <person name="Brown T."/>
            <person name="Cohen L."/>
        </authorList>
    </citation>
    <scope>NUCLEOTIDE SEQUENCE</scope>
    <source>
        <strain evidence="11">CCMP441</strain>
        <strain evidence="12">CCMP644</strain>
    </source>
</reference>
<dbReference type="SUPFAM" id="SSF47473">
    <property type="entry name" value="EF-hand"/>
    <property type="match status" value="1"/>
</dbReference>
<keyword evidence="7" id="KW-0966">Cell projection</keyword>
<dbReference type="EMBL" id="HBFX01030645">
    <property type="protein sequence ID" value="CAD8967321.1"/>
    <property type="molecule type" value="Transcribed_RNA"/>
</dbReference>
<organism evidence="12">
    <name type="scientific">Hemiselmis andersenii</name>
    <name type="common">Cryptophyte alga</name>
    <dbReference type="NCBI Taxonomy" id="464988"/>
    <lineage>
        <taxon>Eukaryota</taxon>
        <taxon>Cryptophyceae</taxon>
        <taxon>Cryptomonadales</taxon>
        <taxon>Hemiselmidaceae</taxon>
        <taxon>Hemiselmis</taxon>
    </lineage>
</organism>
<dbReference type="PANTHER" id="PTHR12086:SF9">
    <property type="entry name" value="EF-HAND DOMAIN-CONTAINING PROTEIN 1"/>
    <property type="match status" value="1"/>
</dbReference>
<dbReference type="InterPro" id="IPR040193">
    <property type="entry name" value="EFHC1/EFHC2/EFHB"/>
</dbReference>
<keyword evidence="2" id="KW-0963">Cytoplasm</keyword>
<feature type="region of interest" description="Disordered" evidence="8">
    <location>
        <begin position="1"/>
        <end position="20"/>
    </location>
</feature>
<dbReference type="GO" id="GO:0043014">
    <property type="term" value="F:alpha-tubulin binding"/>
    <property type="evidence" value="ECO:0007669"/>
    <property type="project" value="TreeGrafter"/>
</dbReference>
<dbReference type="InterPro" id="IPR011992">
    <property type="entry name" value="EF-hand-dom_pair"/>
</dbReference>
<feature type="domain" description="EF-hand" evidence="9">
    <location>
        <begin position="619"/>
        <end position="651"/>
    </location>
</feature>
<feature type="domain" description="DM10" evidence="10">
    <location>
        <begin position="279"/>
        <end position="395"/>
    </location>
</feature>